<dbReference type="CDD" id="cd00093">
    <property type="entry name" value="HTH_XRE"/>
    <property type="match status" value="1"/>
</dbReference>
<dbReference type="Pfam" id="PF01047">
    <property type="entry name" value="MarR"/>
    <property type="match status" value="1"/>
</dbReference>
<dbReference type="eggNOG" id="COG1846">
    <property type="taxonomic scope" value="Bacteria"/>
</dbReference>
<dbReference type="Gene3D" id="3.40.50.720">
    <property type="entry name" value="NAD(P)-binding Rossmann-like Domain"/>
    <property type="match status" value="1"/>
</dbReference>
<sequence length="212" mass="24668">MEQERFFEPTAIYREYLILRAILHQEHISQKKLAKMVGVVPSMVHNYLITLQENGLIQKSGSKRKMKYQLTEAGKTRLQYLTVLYFSEVARLYKQSKENFRKVFDDLRSTNSHRLVLYGAGVIGQNLAWLLIEEGFNLVCFLDDDPKKQGKEIAGIRVLPPEQFHSQEYDAVLIASFKHADEIFQKAKLVNLKNVYIFRLKTSGEMHLERGD</sequence>
<feature type="domain" description="HTH marR-type" evidence="1">
    <location>
        <begin position="5"/>
        <end position="101"/>
    </location>
</feature>
<dbReference type="HOGENOM" id="CLU_110169_0_0_0"/>
<dbReference type="InterPro" id="IPR001387">
    <property type="entry name" value="Cro/C1-type_HTH"/>
</dbReference>
<accession>F7YWP4</accession>
<dbReference type="KEGG" id="tta:Theth_1995"/>
<proteinExistence type="predicted"/>
<dbReference type="Gene3D" id="1.10.10.10">
    <property type="entry name" value="Winged helix-like DNA-binding domain superfamily/Winged helix DNA-binding domain"/>
    <property type="match status" value="1"/>
</dbReference>
<dbReference type="PATRIC" id="fig|688269.3.peg.2057"/>
<dbReference type="Pfam" id="PF08484">
    <property type="entry name" value="Methyltransf_14"/>
    <property type="match status" value="1"/>
</dbReference>
<organism evidence="2 3">
    <name type="scientific">Pseudothermotoga thermarum DSM 5069</name>
    <dbReference type="NCBI Taxonomy" id="688269"/>
    <lineage>
        <taxon>Bacteria</taxon>
        <taxon>Thermotogati</taxon>
        <taxon>Thermotogota</taxon>
        <taxon>Thermotogae</taxon>
        <taxon>Thermotogales</taxon>
        <taxon>Thermotogaceae</taxon>
        <taxon>Pseudothermotoga</taxon>
    </lineage>
</organism>
<dbReference type="InterPro" id="IPR013691">
    <property type="entry name" value="MeTrfase_14"/>
</dbReference>
<dbReference type="InterPro" id="IPR000835">
    <property type="entry name" value="HTH_MarR-typ"/>
</dbReference>
<dbReference type="STRING" id="688269.Theth_1995"/>
<gene>
    <name evidence="2" type="ORF">Theth_1995</name>
</gene>
<dbReference type="InterPro" id="IPR029063">
    <property type="entry name" value="SAM-dependent_MTases_sf"/>
</dbReference>
<evidence type="ECO:0000313" key="2">
    <source>
        <dbReference type="EMBL" id="AEH52034.1"/>
    </source>
</evidence>
<dbReference type="Proteomes" id="UP000006804">
    <property type="component" value="Chromosome"/>
</dbReference>
<dbReference type="SUPFAM" id="SSF46785">
    <property type="entry name" value="Winged helix' DNA-binding domain"/>
    <property type="match status" value="1"/>
</dbReference>
<dbReference type="InterPro" id="IPR036388">
    <property type="entry name" value="WH-like_DNA-bd_sf"/>
</dbReference>
<dbReference type="AlphaFoldDB" id="F7YWP4"/>
<evidence type="ECO:0000313" key="3">
    <source>
        <dbReference type="Proteomes" id="UP000006804"/>
    </source>
</evidence>
<dbReference type="RefSeq" id="WP_013933241.1">
    <property type="nucleotide sequence ID" value="NC_015707.1"/>
</dbReference>
<dbReference type="EMBL" id="CP002351">
    <property type="protein sequence ID" value="AEH52034.1"/>
    <property type="molecule type" value="Genomic_DNA"/>
</dbReference>
<name>F7YWP4_9THEM</name>
<dbReference type="SUPFAM" id="SSF53335">
    <property type="entry name" value="S-adenosyl-L-methionine-dependent methyltransferases"/>
    <property type="match status" value="1"/>
</dbReference>
<dbReference type="GO" id="GO:0003700">
    <property type="term" value="F:DNA-binding transcription factor activity"/>
    <property type="evidence" value="ECO:0007669"/>
    <property type="project" value="InterPro"/>
</dbReference>
<dbReference type="SMART" id="SM00347">
    <property type="entry name" value="HTH_MARR"/>
    <property type="match status" value="1"/>
</dbReference>
<protein>
    <submittedName>
        <fullName evidence="2">Regulatory protein MarR</fullName>
    </submittedName>
</protein>
<evidence type="ECO:0000259" key="1">
    <source>
        <dbReference type="SMART" id="SM00347"/>
    </source>
</evidence>
<keyword evidence="3" id="KW-1185">Reference proteome</keyword>
<dbReference type="InterPro" id="IPR036390">
    <property type="entry name" value="WH_DNA-bd_sf"/>
</dbReference>
<reference evidence="2 3" key="1">
    <citation type="submission" date="2010-11" db="EMBL/GenBank/DDBJ databases">
        <title>The complete genome of Thermotoga thermarum DSM 5069.</title>
        <authorList>
            <consortium name="US DOE Joint Genome Institute (JGI-PGF)"/>
            <person name="Lucas S."/>
            <person name="Copeland A."/>
            <person name="Lapidus A."/>
            <person name="Bruce D."/>
            <person name="Goodwin L."/>
            <person name="Pitluck S."/>
            <person name="Kyrpides N."/>
            <person name="Mavromatis K."/>
            <person name="Ivanova N."/>
            <person name="Zeytun A."/>
            <person name="Brettin T."/>
            <person name="Detter J.C."/>
            <person name="Tapia R."/>
            <person name="Han C."/>
            <person name="Land M."/>
            <person name="Hauser L."/>
            <person name="Markowitz V."/>
            <person name="Cheng J.-F."/>
            <person name="Hugenholtz P."/>
            <person name="Woyke T."/>
            <person name="Wu D."/>
            <person name="Spring S."/>
            <person name="Schroeder M."/>
            <person name="Brambilla E."/>
            <person name="Klenk H.-P."/>
            <person name="Eisen J.A."/>
        </authorList>
    </citation>
    <scope>NUCLEOTIDE SEQUENCE [LARGE SCALE GENOMIC DNA]</scope>
    <source>
        <strain evidence="2 3">DSM 5069</strain>
    </source>
</reference>